<feature type="transmembrane region" description="Helical" evidence="2">
    <location>
        <begin position="663"/>
        <end position="683"/>
    </location>
</feature>
<feature type="compositionally biased region" description="Basic and acidic residues" evidence="1">
    <location>
        <begin position="30"/>
        <end position="40"/>
    </location>
</feature>
<dbReference type="AlphaFoldDB" id="A0A9W7BBF6"/>
<feature type="transmembrane region" description="Helical" evidence="2">
    <location>
        <begin position="127"/>
        <end position="147"/>
    </location>
</feature>
<feature type="region of interest" description="Disordered" evidence="1">
    <location>
        <begin position="1"/>
        <end position="90"/>
    </location>
</feature>
<feature type="transmembrane region" description="Helical" evidence="2">
    <location>
        <begin position="380"/>
        <end position="399"/>
    </location>
</feature>
<feature type="transmembrane region" description="Helical" evidence="2">
    <location>
        <begin position="947"/>
        <end position="972"/>
    </location>
</feature>
<evidence type="ECO:0000256" key="1">
    <source>
        <dbReference type="SAM" id="MobiDB-lite"/>
    </source>
</evidence>
<evidence type="ECO:0008006" key="5">
    <source>
        <dbReference type="Google" id="ProtNLM"/>
    </source>
</evidence>
<evidence type="ECO:0000256" key="2">
    <source>
        <dbReference type="SAM" id="Phobius"/>
    </source>
</evidence>
<feature type="transmembrane region" description="Helical" evidence="2">
    <location>
        <begin position="347"/>
        <end position="368"/>
    </location>
</feature>
<accession>A0A9W7BBF6</accession>
<feature type="transmembrane region" description="Helical" evidence="2">
    <location>
        <begin position="221"/>
        <end position="242"/>
    </location>
</feature>
<feature type="transmembrane region" description="Helical" evidence="2">
    <location>
        <begin position="868"/>
        <end position="887"/>
    </location>
</feature>
<evidence type="ECO:0000313" key="4">
    <source>
        <dbReference type="Proteomes" id="UP001165160"/>
    </source>
</evidence>
<dbReference type="EMBL" id="BRXX01000022">
    <property type="protein sequence ID" value="GMH83080.1"/>
    <property type="molecule type" value="Genomic_DNA"/>
</dbReference>
<keyword evidence="2" id="KW-0812">Transmembrane</keyword>
<protein>
    <recommendedName>
        <fullName evidence="5">Transmembrane protein</fullName>
    </recommendedName>
</protein>
<feature type="transmembrane region" description="Helical" evidence="2">
    <location>
        <begin position="834"/>
        <end position="856"/>
    </location>
</feature>
<feature type="compositionally biased region" description="Low complexity" evidence="1">
    <location>
        <begin position="69"/>
        <end position="86"/>
    </location>
</feature>
<sequence>MSDPVKSQVNRNGFDPALAGASNQINTPKSSDESNEKIDNVDVQPPPPPPSNNAVPPPPPPSKQKSRFLTKTSTTSTVSSSTSKKLSSFHRWSTANTNPKDYIVSLRQSVTSRSEASPKYVDRCSNVYVVASYLGSLAFAGINLGQALTETKYQTLHNIPYMAAPGTYLAMAIGALLQPKNESKKYKALLYSQMIVTFVLPDAIAIFSLRNGLDEDGGLQQRILIFLIRGSIGLVLCVIFLHCRAKAARLPEERLSRWLTDSVVIPSIQTLGVYIFFILDPIRCYLEHHRDLDVEESHCMRTLLGQSGLVFILLNYHIFSMLNSIFPPHIVQQKTINLYKIATGDINWREAIQLIGISIAICCSFFLFSQYNAWSPLPDSGFRLLLGCAILGAGTLFLISATQHLSMAKAERREAKGQTPVAEQDNSDRKVVLKLSRFHQSVALLATSSYTIYGTYITATLRTDLATLQGGLLPITLLLYVIGLFADPRSGSKRYEFILFLSFTLEELNQIIFAWITNAPWDIIQHAARAMLWSVFFKAGMKWRTKIAALSDAELTNFFLEAVLKNCVRNSVLILFVTFKALNCVSTTFDEQEGDFSNPITAAINECENSVLCSLFISIYLVGYIFIVMVRSTLSERQRKSNVISWENMVTMQGVNVRQITEGILMCVTICCGMFLFCMIETIQDNRNTLISVGLVGLFGSTLTFGSEVVMLVTTILQEEEEMIRDARNSNSFMLNCYLGMMIPARKLASKWGWIVKEERESVEQIAVSEVANFWVFLSVVLTTSFMILNVMFALGAASLLLHNIMDLMIPIILLPYMLSILMKPKRTDKIYKLFLILHFIQIGCISEILGAIGNITRGENIKAILNIARIPIFSVVFRIMLGLRASIAKLPPSDLSDFLVNVLLVNGAGSLTTIVFFLFETLSCWVEESEGAADSYIDRCGNTANAALWLSSFMIFAMMIASMSRAVPKVVRDSMAMTKERLVTLDVDNKELLQGILFLLVGITSLFLLSTLGVAEDPTSVNLYLGTIGLVAFTLIFTIEGIILLAQRDKYLTKEEESSTSSLDAPNVSAAARRSKMNEMKMIQSSRRMGVNQFFDQTGVTGMA</sequence>
<feature type="transmembrane region" description="Helical" evidence="2">
    <location>
        <begin position="689"/>
        <end position="717"/>
    </location>
</feature>
<feature type="transmembrane region" description="Helical" evidence="2">
    <location>
        <begin position="993"/>
        <end position="1016"/>
    </location>
</feature>
<dbReference type="Proteomes" id="UP001165160">
    <property type="component" value="Unassembled WGS sequence"/>
</dbReference>
<comment type="caution">
    <text evidence="3">The sequence shown here is derived from an EMBL/GenBank/DDBJ whole genome shotgun (WGS) entry which is preliminary data.</text>
</comment>
<feature type="compositionally biased region" description="Polar residues" evidence="1">
    <location>
        <begin position="1"/>
        <end position="11"/>
    </location>
</feature>
<proteinExistence type="predicted"/>
<feature type="transmembrane region" description="Helical" evidence="2">
    <location>
        <begin position="189"/>
        <end position="209"/>
    </location>
</feature>
<feature type="transmembrane region" description="Helical" evidence="2">
    <location>
        <begin position="1022"/>
        <end position="1047"/>
    </location>
</feature>
<feature type="transmembrane region" description="Helical" evidence="2">
    <location>
        <begin position="899"/>
        <end position="920"/>
    </location>
</feature>
<organism evidence="3 4">
    <name type="scientific">Triparma verrucosa</name>
    <dbReference type="NCBI Taxonomy" id="1606542"/>
    <lineage>
        <taxon>Eukaryota</taxon>
        <taxon>Sar</taxon>
        <taxon>Stramenopiles</taxon>
        <taxon>Ochrophyta</taxon>
        <taxon>Bolidophyceae</taxon>
        <taxon>Parmales</taxon>
        <taxon>Triparmaceae</taxon>
        <taxon>Triparma</taxon>
    </lineage>
</organism>
<reference evidence="4" key="1">
    <citation type="journal article" date="2023" name="Commun. Biol.">
        <title>Genome analysis of Parmales, the sister group of diatoms, reveals the evolutionary specialization of diatoms from phago-mixotrophs to photoautotrophs.</title>
        <authorList>
            <person name="Ban H."/>
            <person name="Sato S."/>
            <person name="Yoshikawa S."/>
            <person name="Yamada K."/>
            <person name="Nakamura Y."/>
            <person name="Ichinomiya M."/>
            <person name="Sato N."/>
            <person name="Blanc-Mathieu R."/>
            <person name="Endo H."/>
            <person name="Kuwata A."/>
            <person name="Ogata H."/>
        </authorList>
    </citation>
    <scope>NUCLEOTIDE SEQUENCE [LARGE SCALE GENOMIC DNA]</scope>
    <source>
        <strain evidence="4">NIES 3699</strain>
    </source>
</reference>
<evidence type="ECO:0000313" key="3">
    <source>
        <dbReference type="EMBL" id="GMH83080.1"/>
    </source>
</evidence>
<keyword evidence="2" id="KW-1133">Transmembrane helix</keyword>
<feature type="transmembrane region" description="Helical" evidence="2">
    <location>
        <begin position="303"/>
        <end position="326"/>
    </location>
</feature>
<feature type="transmembrane region" description="Helical" evidence="2">
    <location>
        <begin position="159"/>
        <end position="177"/>
    </location>
</feature>
<feature type="compositionally biased region" description="Pro residues" evidence="1">
    <location>
        <begin position="44"/>
        <end position="62"/>
    </location>
</feature>
<feature type="transmembrane region" description="Helical" evidence="2">
    <location>
        <begin position="801"/>
        <end position="822"/>
    </location>
</feature>
<keyword evidence="4" id="KW-1185">Reference proteome</keyword>
<feature type="transmembrane region" description="Helical" evidence="2">
    <location>
        <begin position="263"/>
        <end position="283"/>
    </location>
</feature>
<feature type="transmembrane region" description="Helical" evidence="2">
    <location>
        <begin position="442"/>
        <end position="459"/>
    </location>
</feature>
<feature type="transmembrane region" description="Helical" evidence="2">
    <location>
        <begin position="774"/>
        <end position="795"/>
    </location>
</feature>
<name>A0A9W7BBF6_9STRA</name>
<feature type="transmembrane region" description="Helical" evidence="2">
    <location>
        <begin position="465"/>
        <end position="485"/>
    </location>
</feature>
<feature type="transmembrane region" description="Helical" evidence="2">
    <location>
        <begin position="609"/>
        <end position="630"/>
    </location>
</feature>
<keyword evidence="2" id="KW-0472">Membrane</keyword>
<gene>
    <name evidence="3" type="ORF">TrVE_jg549</name>
</gene>